<evidence type="ECO:0000313" key="3">
    <source>
        <dbReference type="Proteomes" id="UP001345963"/>
    </source>
</evidence>
<name>A0ABU7CBA3_9TELE</name>
<dbReference type="InterPro" id="IPR001265">
    <property type="entry name" value="Formin_Cappuccino_subfam"/>
</dbReference>
<keyword evidence="2" id="KW-0418">Kinase</keyword>
<evidence type="ECO:0000256" key="1">
    <source>
        <dbReference type="SAM" id="MobiDB-lite"/>
    </source>
</evidence>
<dbReference type="SUPFAM" id="SSF101447">
    <property type="entry name" value="Formin homology 2 domain (FH2 domain)"/>
    <property type="match status" value="1"/>
</dbReference>
<dbReference type="GO" id="GO:0016301">
    <property type="term" value="F:kinase activity"/>
    <property type="evidence" value="ECO:0007669"/>
    <property type="project" value="UniProtKB-KW"/>
</dbReference>
<accession>A0ABU7CBA3</accession>
<organism evidence="2 3">
    <name type="scientific">Ataeniobius toweri</name>
    <dbReference type="NCBI Taxonomy" id="208326"/>
    <lineage>
        <taxon>Eukaryota</taxon>
        <taxon>Metazoa</taxon>
        <taxon>Chordata</taxon>
        <taxon>Craniata</taxon>
        <taxon>Vertebrata</taxon>
        <taxon>Euteleostomi</taxon>
        <taxon>Actinopterygii</taxon>
        <taxon>Neopterygii</taxon>
        <taxon>Teleostei</taxon>
        <taxon>Neoteleostei</taxon>
        <taxon>Acanthomorphata</taxon>
        <taxon>Ovalentaria</taxon>
        <taxon>Atherinomorphae</taxon>
        <taxon>Cyprinodontiformes</taxon>
        <taxon>Goodeidae</taxon>
        <taxon>Ataeniobius</taxon>
    </lineage>
</organism>
<sequence length="116" mass="13605">MEAFVLTARKEHAEASYQLMTVQKSFQDVALYFGLKPKPGEEEVTTSHLFTLWFEFCADFKVRWKRENKSISKERLKQAQLSVKRITGEKKVETRKINPNSLKERLRQKEAQVTSP</sequence>
<comment type="caution">
    <text evidence="2">The sequence shown here is derived from an EMBL/GenBank/DDBJ whole genome shotgun (WGS) entry which is preliminary data.</text>
</comment>
<feature type="compositionally biased region" description="Basic and acidic residues" evidence="1">
    <location>
        <begin position="92"/>
        <end position="110"/>
    </location>
</feature>
<proteinExistence type="predicted"/>
<gene>
    <name evidence="2" type="primary">FMN1</name>
    <name evidence="2" type="ORF">ATANTOWER_032265</name>
</gene>
<keyword evidence="2" id="KW-0808">Transferase</keyword>
<dbReference type="Proteomes" id="UP001345963">
    <property type="component" value="Unassembled WGS sequence"/>
</dbReference>
<dbReference type="Gene3D" id="1.20.58.2220">
    <property type="entry name" value="Formin, FH2 domain"/>
    <property type="match status" value="1"/>
</dbReference>
<reference evidence="2 3" key="1">
    <citation type="submission" date="2021-07" db="EMBL/GenBank/DDBJ databases">
        <authorList>
            <person name="Palmer J.M."/>
        </authorList>
    </citation>
    <scope>NUCLEOTIDE SEQUENCE [LARGE SCALE GENOMIC DNA]</scope>
    <source>
        <strain evidence="2 3">AT_MEX2019</strain>
        <tissue evidence="2">Muscle</tissue>
    </source>
</reference>
<dbReference type="EMBL" id="JAHUTI010088606">
    <property type="protein sequence ID" value="MED6260063.1"/>
    <property type="molecule type" value="Genomic_DNA"/>
</dbReference>
<feature type="region of interest" description="Disordered" evidence="1">
    <location>
        <begin position="92"/>
        <end position="116"/>
    </location>
</feature>
<evidence type="ECO:0000313" key="2">
    <source>
        <dbReference type="EMBL" id="MED6260063.1"/>
    </source>
</evidence>
<protein>
    <submittedName>
        <fullName evidence="2">Riboflavin kinase</fullName>
    </submittedName>
</protein>
<dbReference type="InterPro" id="IPR042201">
    <property type="entry name" value="FH2_Formin_sf"/>
</dbReference>
<keyword evidence="3" id="KW-1185">Reference proteome</keyword>
<dbReference type="PRINTS" id="PR00828">
    <property type="entry name" value="FORMIN"/>
</dbReference>